<dbReference type="Pfam" id="PF11817">
    <property type="entry name" value="Foie-gras_1"/>
    <property type="match status" value="1"/>
</dbReference>
<evidence type="ECO:0000259" key="2">
    <source>
        <dbReference type="Pfam" id="PF07919"/>
    </source>
</evidence>
<feature type="compositionally biased region" description="Pro residues" evidence="1">
    <location>
        <begin position="106"/>
        <end position="117"/>
    </location>
</feature>
<dbReference type="Pfam" id="PF07919">
    <property type="entry name" value="Gryzun"/>
    <property type="match status" value="1"/>
</dbReference>
<dbReference type="InterPro" id="IPR012880">
    <property type="entry name" value="Gryzun"/>
</dbReference>
<protein>
    <recommendedName>
        <fullName evidence="6">Trafficking protein particle complex subunit 11 domain-containing protein</fullName>
    </recommendedName>
</protein>
<organism evidence="4 5">
    <name type="scientific">Penicillium nalgiovense</name>
    <dbReference type="NCBI Taxonomy" id="60175"/>
    <lineage>
        <taxon>Eukaryota</taxon>
        <taxon>Fungi</taxon>
        <taxon>Dikarya</taxon>
        <taxon>Ascomycota</taxon>
        <taxon>Pezizomycotina</taxon>
        <taxon>Eurotiomycetes</taxon>
        <taxon>Eurotiomycetidae</taxon>
        <taxon>Eurotiales</taxon>
        <taxon>Aspergillaceae</taxon>
        <taxon>Penicillium</taxon>
    </lineage>
</organism>
<feature type="domain" description="Trafficking protein particle complex subunit 11" evidence="3">
    <location>
        <begin position="360"/>
        <end position="634"/>
    </location>
</feature>
<proteinExistence type="predicted"/>
<dbReference type="EMBL" id="CAJVNV010000088">
    <property type="protein sequence ID" value="CAG8031496.1"/>
    <property type="molecule type" value="Genomic_DNA"/>
</dbReference>
<evidence type="ECO:0008006" key="6">
    <source>
        <dbReference type="Google" id="ProtNLM"/>
    </source>
</evidence>
<comment type="caution">
    <text evidence="4">The sequence shown here is derived from an EMBL/GenBank/DDBJ whole genome shotgun (WGS) entry which is preliminary data.</text>
</comment>
<feature type="region of interest" description="Disordered" evidence="1">
    <location>
        <begin position="285"/>
        <end position="309"/>
    </location>
</feature>
<dbReference type="PANTHER" id="PTHR14374">
    <property type="entry name" value="FOIE GRAS"/>
    <property type="match status" value="1"/>
</dbReference>
<name>A0A9W4MQC6_PENNA</name>
<feature type="domain" description="Gryzun putative trafficking through Golgi" evidence="2">
    <location>
        <begin position="685"/>
        <end position="1277"/>
    </location>
</feature>
<gene>
    <name evidence="4" type="ORF">PNAL_LOCUS2741</name>
</gene>
<evidence type="ECO:0000313" key="5">
    <source>
        <dbReference type="Proteomes" id="UP001153461"/>
    </source>
</evidence>
<feature type="region of interest" description="Disordered" evidence="1">
    <location>
        <begin position="96"/>
        <end position="129"/>
    </location>
</feature>
<sequence>MDAYPEDYVNHNLPLVLLSGLEADPENDPGTSSDYPLLSEKGTHIFSDFPSLSGAVAEELRSLLLEEDSSQMPWKSRVTVSGNTTIANIGYRIKSSGRSCRLPPQKADPPIPSPPTTPSDDQDNEHSEPNAHYVLHSPISPLSPGSPTFPDGLLTPLWVTKHQDLVPAAVINFFPFALDPNMNSLRDNQLKIEINSLKKEWQSSGYKTRFVVVLLSEDGEEGGYEGEIDDRIAGIRRATNLDPRSIFVIPPDATSSELQDFVKSLFSLLQPSVVEYYRDLSKHARRKRNRGNIPPPTAPPTTGTSQTLSSQGWNVRYEFKLGIFAEFRQEMDAACRNYESAYETLFGHEVFENIAGWNPRFNDARLLADALAIRIIRCLLWTGQTTAATRLWVDHRIRVKDIVNRRGKGSKHYGWEAWEARWSMVMAQLIRRAEIPSISSEISSEQPGKLYALPEKSIPTGERVRPWEHLHHEGYWLHRSAKHTMMRRALAQEIPLEDRRAPGQSPASQLANKSYLYDTYLVPDTHAEAPQEGRTGFDHSGLILNTLKAAIEEFAKRNQTRKVESLSLEAAEEYMRIGSWSEAHGLLRPLWSTLSWRRSGWWHLMANFGWALRECALRVQDSETILRVNWEMLNKSESIPFILCILSPIIICIPIDFKPRPAWHYDVHRSLESLPSEKPKPSLILRAEDVITSLTASLVFEKSDGNVGEPLHAQLAITSCAHNSSAPIRLSEVKLVFEGCLRPVKVQSDQNQDADTTAPCCIATIPLREPSNADTAIQSPAGGLTALVGIADLTMGPSQTKVFDLTCIPREAGEARVAAITMLIEEEQFDLGYAVTEPDQRESFWWEQTQKGVTRRRVGKDRDTGRCKVMPKPPKIRLTTPNLKQTYYTNERVMLQIGIHNEEDEAADISAEIRLFGTESTAQIQWLDGDSNPEPLESGASTPIEGPSHYLKRAVGVLERSSRKTLTIVLLDTLEATDFTLEVSAVYHLVSDIQTPIMKNTTVDLSFIRPFEANYDFLPAIHPQPWPNFFAVSDNLLEDGSAPSPGGLFQKWYLNSKVVSFALEPLVIDKMSLVLLEANGGVICDVHPEELVTPETPYLAPEELRESNFCLDVQKLLLGDRRPAALTCTLEINWRRQSEFIAPSDAEDSVTTTVLDIPRFIVPMGEPRVLASATPSRNMAGLIHMGYVLENSSTHFLTFNLVMEASEHFAFSGPKTTVVQLVPLSRHTVNFNLFAAKRGLWIQPQLVVIDTYFNKTLRVLPTGDMKSDKKGVLVWVDADD</sequence>
<accession>A0A9W4MQC6</accession>
<dbReference type="Proteomes" id="UP001153461">
    <property type="component" value="Unassembled WGS sequence"/>
</dbReference>
<feature type="compositionally biased region" description="Low complexity" evidence="1">
    <location>
        <begin position="300"/>
        <end position="309"/>
    </location>
</feature>
<reference evidence="4" key="1">
    <citation type="submission" date="2021-07" db="EMBL/GenBank/DDBJ databases">
        <authorList>
            <person name="Branca A.L. A."/>
        </authorList>
    </citation>
    <scope>NUCLEOTIDE SEQUENCE</scope>
</reference>
<dbReference type="InterPro" id="IPR021773">
    <property type="entry name" value="TPC11"/>
</dbReference>
<evidence type="ECO:0000259" key="3">
    <source>
        <dbReference type="Pfam" id="PF11817"/>
    </source>
</evidence>
<dbReference type="AlphaFoldDB" id="A0A9W4MQC6"/>
<evidence type="ECO:0000313" key="4">
    <source>
        <dbReference type="EMBL" id="CAG8031496.1"/>
    </source>
</evidence>
<dbReference type="PANTHER" id="PTHR14374:SF0">
    <property type="entry name" value="TRAFFICKING PROTEIN PARTICLE COMPLEX SUBUNIT 11"/>
    <property type="match status" value="1"/>
</dbReference>
<evidence type="ECO:0000256" key="1">
    <source>
        <dbReference type="SAM" id="MobiDB-lite"/>
    </source>
</evidence>
<dbReference type="OrthoDB" id="432970at2759"/>